<comment type="catalytic activity">
    <reaction evidence="11">
        <text>[(1-&gt;4)-N-acetyl-beta-D-glucosaminyl](n) + n H2O = chitosan + n acetate</text>
        <dbReference type="Rhea" id="RHEA:10464"/>
        <dbReference type="Rhea" id="RHEA-COMP:9593"/>
        <dbReference type="Rhea" id="RHEA-COMP:9597"/>
        <dbReference type="ChEBI" id="CHEBI:15377"/>
        <dbReference type="ChEBI" id="CHEBI:17029"/>
        <dbReference type="ChEBI" id="CHEBI:30089"/>
        <dbReference type="ChEBI" id="CHEBI:57704"/>
        <dbReference type="EC" id="3.5.1.41"/>
    </reaction>
    <physiologicalReaction direction="left-to-right" evidence="11">
        <dbReference type="Rhea" id="RHEA:10465"/>
    </physiologicalReaction>
</comment>
<keyword evidence="6" id="KW-0378">Hydrolase</keyword>
<keyword evidence="5" id="KW-0732">Signal</keyword>
<dbReference type="VEuPathDB" id="FungiDB:YALI0_F30833g"/>
<evidence type="ECO:0000256" key="12">
    <source>
        <dbReference type="ARBA" id="ARBA00054095"/>
    </source>
</evidence>
<dbReference type="PANTHER" id="PTHR10587">
    <property type="entry name" value="GLYCOSYL TRANSFERASE-RELATED"/>
    <property type="match status" value="1"/>
</dbReference>
<proteinExistence type="inferred from homology"/>
<accession>A0A1D8NQL1</accession>
<dbReference type="GO" id="GO:0005975">
    <property type="term" value="P:carbohydrate metabolic process"/>
    <property type="evidence" value="ECO:0007669"/>
    <property type="project" value="InterPro"/>
</dbReference>
<comment type="subcellular location">
    <subcellularLocation>
        <location evidence="13">Prospore</location>
    </subcellularLocation>
</comment>
<dbReference type="OMA" id="QWSIWAM"/>
<dbReference type="FunFam" id="3.20.20.370:FF:000008">
    <property type="entry name" value="Chitin deacetylase"/>
    <property type="match status" value="1"/>
</dbReference>
<evidence type="ECO:0000259" key="14">
    <source>
        <dbReference type="PROSITE" id="PS51677"/>
    </source>
</evidence>
<dbReference type="eggNOG" id="ENOG502QRIP">
    <property type="taxonomic scope" value="Eukaryota"/>
</dbReference>
<comment type="similarity">
    <text evidence="2">Belongs to the polysaccharide deacetylase family.</text>
</comment>
<name>A0A1D8NQL1_YARLL</name>
<evidence type="ECO:0000256" key="1">
    <source>
        <dbReference type="ARBA" id="ARBA00001941"/>
    </source>
</evidence>
<protein>
    <recommendedName>
        <fullName evidence="10">chitin deacetylase</fullName>
        <ecNumber evidence="10">3.5.1.41</ecNumber>
    </recommendedName>
</protein>
<dbReference type="GO" id="GO:0008061">
    <property type="term" value="F:chitin binding"/>
    <property type="evidence" value="ECO:0007669"/>
    <property type="project" value="UniProtKB-KW"/>
</dbReference>
<dbReference type="EMBL" id="CP017558">
    <property type="protein sequence ID" value="AOW07928.1"/>
    <property type="molecule type" value="Genomic_DNA"/>
</dbReference>
<dbReference type="RefSeq" id="XP_506068.3">
    <property type="nucleotide sequence ID" value="XM_506068.3"/>
</dbReference>
<dbReference type="Gene3D" id="3.20.20.370">
    <property type="entry name" value="Glycoside hydrolase/deacetylase"/>
    <property type="match status" value="1"/>
</dbReference>
<evidence type="ECO:0000256" key="6">
    <source>
        <dbReference type="ARBA" id="ARBA00022801"/>
    </source>
</evidence>
<dbReference type="Pfam" id="PF01522">
    <property type="entry name" value="Polysacc_deac_1"/>
    <property type="match status" value="1"/>
</dbReference>
<comment type="cofactor">
    <cofactor evidence="1">
        <name>Co(2+)</name>
        <dbReference type="ChEBI" id="CHEBI:48828"/>
    </cofactor>
</comment>
<dbReference type="KEGG" id="yli:2907910"/>
<dbReference type="Proteomes" id="UP000182444">
    <property type="component" value="Chromosome 1F"/>
</dbReference>
<keyword evidence="8" id="KW-0325">Glycoprotein</keyword>
<dbReference type="PANTHER" id="PTHR10587:SF133">
    <property type="entry name" value="CHITIN DEACETYLASE 1-RELATED"/>
    <property type="match status" value="1"/>
</dbReference>
<keyword evidence="9" id="KW-0170">Cobalt</keyword>
<dbReference type="InterPro" id="IPR011330">
    <property type="entry name" value="Glyco_hydro/deAcase_b/a-brl"/>
</dbReference>
<dbReference type="GO" id="GO:0004099">
    <property type="term" value="F:chitin deacetylase activity"/>
    <property type="evidence" value="ECO:0007669"/>
    <property type="project" value="UniProtKB-EC"/>
</dbReference>
<gene>
    <name evidence="15" type="ORF">YALI1_F38476g</name>
</gene>
<dbReference type="EC" id="3.5.1.41" evidence="10"/>
<dbReference type="SUPFAM" id="SSF88713">
    <property type="entry name" value="Glycoside hydrolase/deacetylase"/>
    <property type="match status" value="1"/>
</dbReference>
<evidence type="ECO:0000313" key="15">
    <source>
        <dbReference type="EMBL" id="AOW07928.1"/>
    </source>
</evidence>
<evidence type="ECO:0000256" key="8">
    <source>
        <dbReference type="ARBA" id="ARBA00023180"/>
    </source>
</evidence>
<dbReference type="PROSITE" id="PS51677">
    <property type="entry name" value="NODB"/>
    <property type="match status" value="1"/>
</dbReference>
<sequence length="285" mass="32049">MAAEPFPPWLTAFTGLTAWPQDNPPYIPLDYVDLATVPNHIAKRELGICDGVERTACSFDCHLCIAFDDIRTCNKISQTFDDGPSPSTPKLLEMLPSKTTFFVQGVNVVRFPEIFREQYRQGHLLASHTWSHPNLASLSNEEIVAQLQWTNWAMNATAGIIPRYFRPPYGAIDNRVRAIVRMLGMQSVLWDRDTFDWKVNAGIKTSPEVVEEVQDWKLQGGGWGLILEHDTTIKTVNVGLDVAKALGPNQLTVAECVGQTQWYQDPARLGNEPRRGHRAASYQRS</sequence>
<evidence type="ECO:0000256" key="2">
    <source>
        <dbReference type="ARBA" id="ARBA00010973"/>
    </source>
</evidence>
<dbReference type="GO" id="GO:0046872">
    <property type="term" value="F:metal ion binding"/>
    <property type="evidence" value="ECO:0007669"/>
    <property type="project" value="UniProtKB-KW"/>
</dbReference>
<keyword evidence="4" id="KW-0479">Metal-binding</keyword>
<dbReference type="VEuPathDB" id="FungiDB:YALI1_F38476g"/>
<keyword evidence="7" id="KW-0146">Chitin degradation</keyword>
<evidence type="ECO:0000256" key="9">
    <source>
        <dbReference type="ARBA" id="ARBA00023285"/>
    </source>
</evidence>
<evidence type="ECO:0000256" key="5">
    <source>
        <dbReference type="ARBA" id="ARBA00022729"/>
    </source>
</evidence>
<evidence type="ECO:0000256" key="3">
    <source>
        <dbReference type="ARBA" id="ARBA00022669"/>
    </source>
</evidence>
<feature type="domain" description="NodB homology" evidence="14">
    <location>
        <begin position="74"/>
        <end position="256"/>
    </location>
</feature>
<keyword evidence="3" id="KW-0147">Chitin-binding</keyword>
<dbReference type="InterPro" id="IPR002509">
    <property type="entry name" value="NODB_dom"/>
</dbReference>
<organism evidence="15 16">
    <name type="scientific">Yarrowia lipolytica</name>
    <name type="common">Candida lipolytica</name>
    <dbReference type="NCBI Taxonomy" id="4952"/>
    <lineage>
        <taxon>Eukaryota</taxon>
        <taxon>Fungi</taxon>
        <taxon>Dikarya</taxon>
        <taxon>Ascomycota</taxon>
        <taxon>Saccharomycotina</taxon>
        <taxon>Dipodascomycetes</taxon>
        <taxon>Dipodascales</taxon>
        <taxon>Dipodascales incertae sedis</taxon>
        <taxon>Yarrowia</taxon>
    </lineage>
</organism>
<evidence type="ECO:0000256" key="10">
    <source>
        <dbReference type="ARBA" id="ARBA00024056"/>
    </source>
</evidence>
<dbReference type="InterPro" id="IPR050248">
    <property type="entry name" value="Polysacc_deacetylase_ArnD"/>
</dbReference>
<evidence type="ECO:0000313" key="16">
    <source>
        <dbReference type="Proteomes" id="UP000182444"/>
    </source>
</evidence>
<evidence type="ECO:0000256" key="11">
    <source>
        <dbReference type="ARBA" id="ARBA00048494"/>
    </source>
</evidence>
<dbReference type="AlphaFoldDB" id="A0A1D8NQL1"/>
<keyword evidence="7" id="KW-0624">Polysaccharide degradation</keyword>
<dbReference type="GO" id="GO:0005628">
    <property type="term" value="C:prospore membrane"/>
    <property type="evidence" value="ECO:0007669"/>
    <property type="project" value="TreeGrafter"/>
</dbReference>
<evidence type="ECO:0000256" key="7">
    <source>
        <dbReference type="ARBA" id="ARBA00023024"/>
    </source>
</evidence>
<dbReference type="GO" id="GO:0030476">
    <property type="term" value="P:ascospore wall assembly"/>
    <property type="evidence" value="ECO:0007669"/>
    <property type="project" value="TreeGrafter"/>
</dbReference>
<evidence type="ECO:0000256" key="13">
    <source>
        <dbReference type="ARBA" id="ARBA00060373"/>
    </source>
</evidence>
<evidence type="ECO:0000256" key="4">
    <source>
        <dbReference type="ARBA" id="ARBA00022723"/>
    </source>
</evidence>
<keyword evidence="7" id="KW-0119">Carbohydrate metabolism</keyword>
<dbReference type="GeneID" id="2907910"/>
<reference evidence="15 16" key="1">
    <citation type="journal article" date="2016" name="PLoS ONE">
        <title>Sequence Assembly of Yarrowia lipolytica Strain W29/CLIB89 Shows Transposable Element Diversity.</title>
        <authorList>
            <person name="Magnan C."/>
            <person name="Yu J."/>
            <person name="Chang I."/>
            <person name="Jahn E."/>
            <person name="Kanomata Y."/>
            <person name="Wu J."/>
            <person name="Zeller M."/>
            <person name="Oakes M."/>
            <person name="Baldi P."/>
            <person name="Sandmeyer S."/>
        </authorList>
    </citation>
    <scope>NUCLEOTIDE SEQUENCE [LARGE SCALE GENOMIC DNA]</scope>
    <source>
        <strain evidence="16">CLIB89(W29)</strain>
    </source>
</reference>
<dbReference type="GO" id="GO:0006032">
    <property type="term" value="P:chitin catabolic process"/>
    <property type="evidence" value="ECO:0007669"/>
    <property type="project" value="UniProtKB-KW"/>
</dbReference>
<comment type="function">
    <text evidence="12">Hydrolyzes the N-acetamido groups of N-acetyl-D-glucosamine residues in chitin to form chitosan and acetate. Chitosan is a component of the spore wall.</text>
</comment>